<evidence type="ECO:0000256" key="1">
    <source>
        <dbReference type="SAM" id="MobiDB-lite"/>
    </source>
</evidence>
<keyword evidence="3" id="KW-1185">Reference proteome</keyword>
<feature type="region of interest" description="Disordered" evidence="1">
    <location>
        <begin position="85"/>
        <end position="106"/>
    </location>
</feature>
<proteinExistence type="predicted"/>
<protein>
    <submittedName>
        <fullName evidence="2">Uncharacterized protein</fullName>
    </submittedName>
</protein>
<dbReference type="EMBL" id="JAHXZJ010000001">
    <property type="protein sequence ID" value="KAH0569085.1"/>
    <property type="molecule type" value="Genomic_DNA"/>
</dbReference>
<dbReference type="AlphaFoldDB" id="A0AAV7J890"/>
<comment type="caution">
    <text evidence="2">The sequence shown here is derived from an EMBL/GenBank/DDBJ whole genome shotgun (WGS) entry which is preliminary data.</text>
</comment>
<reference evidence="2 3" key="1">
    <citation type="journal article" date="2021" name="J. Hered.">
        <title>A chromosome-level genome assembly of the parasitoid wasp, Cotesia glomerata (Hymenoptera: Braconidae).</title>
        <authorList>
            <person name="Pinto B.J."/>
            <person name="Weis J.J."/>
            <person name="Gamble T."/>
            <person name="Ode P.J."/>
            <person name="Paul R."/>
            <person name="Zaspel J.M."/>
        </authorList>
    </citation>
    <scope>NUCLEOTIDE SEQUENCE [LARGE SCALE GENOMIC DNA]</scope>
    <source>
        <strain evidence="2">CgM1</strain>
    </source>
</reference>
<dbReference type="Proteomes" id="UP000826195">
    <property type="component" value="Unassembled WGS sequence"/>
</dbReference>
<organism evidence="2 3">
    <name type="scientific">Cotesia glomerata</name>
    <name type="common">Lepidopteran parasitic wasp</name>
    <name type="synonym">Apanteles glomeratus</name>
    <dbReference type="NCBI Taxonomy" id="32391"/>
    <lineage>
        <taxon>Eukaryota</taxon>
        <taxon>Metazoa</taxon>
        <taxon>Ecdysozoa</taxon>
        <taxon>Arthropoda</taxon>
        <taxon>Hexapoda</taxon>
        <taxon>Insecta</taxon>
        <taxon>Pterygota</taxon>
        <taxon>Neoptera</taxon>
        <taxon>Endopterygota</taxon>
        <taxon>Hymenoptera</taxon>
        <taxon>Apocrita</taxon>
        <taxon>Ichneumonoidea</taxon>
        <taxon>Braconidae</taxon>
        <taxon>Microgastrinae</taxon>
        <taxon>Cotesia</taxon>
    </lineage>
</organism>
<sequence length="106" mass="12326">MKIVFDLSLKSYVNLEKERGFADLAQDRTSLVAAAIREDIYGRRDSREAKEAKFWHGDDKKIREAVSEERVHRWFQWIENELEGKRVQGEGNDRGPGPGPGLFQHR</sequence>
<evidence type="ECO:0000313" key="3">
    <source>
        <dbReference type="Proteomes" id="UP000826195"/>
    </source>
</evidence>
<evidence type="ECO:0000313" key="2">
    <source>
        <dbReference type="EMBL" id="KAH0569085.1"/>
    </source>
</evidence>
<gene>
    <name evidence="2" type="ORF">KQX54_021793</name>
</gene>
<name>A0AAV7J890_COTGL</name>
<accession>A0AAV7J890</accession>